<dbReference type="OrthoDB" id="1364128at2"/>
<dbReference type="EMBL" id="QFVR01000017">
    <property type="protein sequence ID" value="PWI24701.1"/>
    <property type="molecule type" value="Genomic_DNA"/>
</dbReference>
<evidence type="ECO:0000313" key="2">
    <source>
        <dbReference type="Proteomes" id="UP000245938"/>
    </source>
</evidence>
<dbReference type="InterPro" id="IPR019587">
    <property type="entry name" value="Polyketide_cyclase/dehydratase"/>
</dbReference>
<accession>A0A2U3AJP9</accession>
<dbReference type="AlphaFoldDB" id="A0A2U3AJP9"/>
<organism evidence="1 2">
    <name type="scientific">Kurthia sibirica</name>
    <dbReference type="NCBI Taxonomy" id="202750"/>
    <lineage>
        <taxon>Bacteria</taxon>
        <taxon>Bacillati</taxon>
        <taxon>Bacillota</taxon>
        <taxon>Bacilli</taxon>
        <taxon>Bacillales</taxon>
        <taxon>Caryophanaceae</taxon>
        <taxon>Kurthia</taxon>
    </lineage>
</organism>
<dbReference type="SUPFAM" id="SSF55961">
    <property type="entry name" value="Bet v1-like"/>
    <property type="match status" value="1"/>
</dbReference>
<gene>
    <name evidence="1" type="ORF">DEX24_12095</name>
</gene>
<dbReference type="RefSeq" id="WP_109306668.1">
    <property type="nucleotide sequence ID" value="NZ_BJUF01000031.1"/>
</dbReference>
<dbReference type="CDD" id="cd07821">
    <property type="entry name" value="PYR_PYL_RCAR_like"/>
    <property type="match status" value="1"/>
</dbReference>
<sequence length="144" mass="15895">MAKTTRSLLIEASPDAVWELIGGFDSLPQWLPYIPSSEVTKGGRIRHLANPDGHVIIEQLEVFDNAARTYSYSILQAPFPVTNYLATLQVHEVAGEKNTSLVEWSGKFTPIHNATDEEVIALFNGIFSDGLKAIKAAFLCKNSY</sequence>
<reference evidence="1 2" key="1">
    <citation type="submission" date="2018-05" db="EMBL/GenBank/DDBJ databases">
        <title>Kurthia sibirica genome sequence.</title>
        <authorList>
            <person name="Maclea K.S."/>
            <person name="Goen A.E."/>
        </authorList>
    </citation>
    <scope>NUCLEOTIDE SEQUENCE [LARGE SCALE GENOMIC DNA]</scope>
    <source>
        <strain evidence="1 2">ATCC 49154</strain>
    </source>
</reference>
<evidence type="ECO:0000313" key="1">
    <source>
        <dbReference type="EMBL" id="PWI24701.1"/>
    </source>
</evidence>
<proteinExistence type="predicted"/>
<dbReference type="PANTHER" id="PTHR39332">
    <property type="entry name" value="BLL4707 PROTEIN"/>
    <property type="match status" value="1"/>
</dbReference>
<name>A0A2U3AJP9_9BACL</name>
<dbReference type="Pfam" id="PF10604">
    <property type="entry name" value="Polyketide_cyc2"/>
    <property type="match status" value="1"/>
</dbReference>
<comment type="caution">
    <text evidence="1">The sequence shown here is derived from an EMBL/GenBank/DDBJ whole genome shotgun (WGS) entry which is preliminary data.</text>
</comment>
<protein>
    <recommendedName>
        <fullName evidence="3">SRPBCC family protein</fullName>
    </recommendedName>
</protein>
<dbReference type="Gene3D" id="3.30.530.20">
    <property type="match status" value="1"/>
</dbReference>
<dbReference type="InterPro" id="IPR023393">
    <property type="entry name" value="START-like_dom_sf"/>
</dbReference>
<keyword evidence="2" id="KW-1185">Reference proteome</keyword>
<evidence type="ECO:0008006" key="3">
    <source>
        <dbReference type="Google" id="ProtNLM"/>
    </source>
</evidence>
<dbReference type="Proteomes" id="UP000245938">
    <property type="component" value="Unassembled WGS sequence"/>
</dbReference>
<dbReference type="PANTHER" id="PTHR39332:SF7">
    <property type="entry name" value="SRPBCC FAMILY PROTEIN"/>
    <property type="match status" value="1"/>
</dbReference>